<protein>
    <recommendedName>
        <fullName evidence="6">UPAR/Ly6 domain-containing protein</fullName>
    </recommendedName>
</protein>
<dbReference type="InterPro" id="IPR045860">
    <property type="entry name" value="Snake_toxin-like_sf"/>
</dbReference>
<sequence length="763" mass="80930">MSDLLKCNTCHGEYDCIGENVTCEDPSASCITSVRKAYVSFLEFQSVRKGCARQLYPLESVSINSHLMSLSYQARYCVEDGCNNETYFVSHPPPTNHMRCHTCASQGAWCPEIARTQISCTGDQDQCVDLSITGKLGQYSNLKLKGCANLQRCEDTLSFYSGKRTIHATCCNSPLCNGFTTDFHVLNEAPNGLQCYSCVDDDGSGSGCSEQTMSKVQCTGIHNMCLEGIGNSRKAGRDLGLVTFKGCASPAMCQSSLLALVQELDNADVMCCQGSLCNNRIVNGVITEAKIAADSADTTETPECIKPTPKPSRITPVPDCVYTKGEEEEDDSMVSVHPSAGSHIEKETIDNVNEEESNKNVVTESNTMSHSPDHDDHSVTHEHTVNENLSEGSSQGNTASPMGATGFDHVAGDASSATTNLDKSDSGASTTSSAHHGNVVVLVPVIISRRNNTASSTETSTNSRIVASSSTDNESEDEECETEEEDMTTGEHFIAAKESNRDGSTSNPRSTVVPTGGNSNAGIFVEGMNQDESTSHPASTQGGRNADVFITGNAGSSNVVHGHTVHGHGREDERFIMDESTTNHSPRPGHSTMSSHGVTSGESFIGDNHTPQPDHANSVSSLDDVIDAILPIPYIVPEDNDSFHTEDKNVAGTPAVANTNSPIATSSPVSGAGAGTTRPKNKVPCKRPRSQSQPNAKLRSSAASNKQVGEEILTRDGATTLFSDTKNPGHSGGGKVNLDSGTLGLVSNLGVFSLTFLLVALLH</sequence>
<dbReference type="EMBL" id="JAIPUX010000035">
    <property type="protein sequence ID" value="KAH0631432.1"/>
    <property type="molecule type" value="Genomic_DNA"/>
</dbReference>
<evidence type="ECO:0000313" key="7">
    <source>
        <dbReference type="EMBL" id="KAH0631432.1"/>
    </source>
</evidence>
<feature type="region of interest" description="Disordered" evidence="4">
    <location>
        <begin position="326"/>
        <end position="433"/>
    </location>
</feature>
<name>A0ABQ7TPQ2_PHRPL</name>
<accession>A0ABQ7TPQ2</accession>
<dbReference type="Gene3D" id="2.10.60.10">
    <property type="entry name" value="CD59"/>
    <property type="match status" value="3"/>
</dbReference>
<dbReference type="InterPro" id="IPR050918">
    <property type="entry name" value="CNF-like_PLA2_Inhibitor"/>
</dbReference>
<keyword evidence="3" id="KW-1015">Disulfide bond</keyword>
<feature type="compositionally biased region" description="Low complexity" evidence="4">
    <location>
        <begin position="453"/>
        <end position="472"/>
    </location>
</feature>
<feature type="transmembrane region" description="Helical" evidence="5">
    <location>
        <begin position="743"/>
        <end position="762"/>
    </location>
</feature>
<feature type="region of interest" description="Disordered" evidence="4">
    <location>
        <begin position="640"/>
        <end position="733"/>
    </location>
</feature>
<dbReference type="Proteomes" id="UP000826234">
    <property type="component" value="Unassembled WGS sequence"/>
</dbReference>
<dbReference type="InterPro" id="IPR016054">
    <property type="entry name" value="LY6_UPA_recep-like"/>
</dbReference>
<feature type="domain" description="UPAR/Ly6" evidence="6">
    <location>
        <begin position="98"/>
        <end position="186"/>
    </location>
</feature>
<feature type="compositionally biased region" description="Basic residues" evidence="4">
    <location>
        <begin position="679"/>
        <end position="689"/>
    </location>
</feature>
<keyword evidence="5" id="KW-1133">Transmembrane helix</keyword>
<proteinExistence type="predicted"/>
<feature type="compositionally biased region" description="Polar residues" evidence="4">
    <location>
        <begin position="656"/>
        <end position="669"/>
    </location>
</feature>
<evidence type="ECO:0000256" key="3">
    <source>
        <dbReference type="ARBA" id="ARBA00023157"/>
    </source>
</evidence>
<keyword evidence="5" id="KW-0472">Membrane</keyword>
<dbReference type="PANTHER" id="PTHR20914">
    <property type="entry name" value="LY6/PLAUR DOMAIN-CONTAINING PROTEIN 8"/>
    <property type="match status" value="1"/>
</dbReference>
<dbReference type="SMART" id="SM00134">
    <property type="entry name" value="LU"/>
    <property type="match status" value="3"/>
</dbReference>
<evidence type="ECO:0000313" key="8">
    <source>
        <dbReference type="Proteomes" id="UP000826234"/>
    </source>
</evidence>
<dbReference type="CDD" id="cd23557">
    <property type="entry name" value="TFP_LU_ECD_uPAR_rpt2"/>
    <property type="match status" value="1"/>
</dbReference>
<feature type="compositionally biased region" description="Polar residues" evidence="4">
    <location>
        <begin position="386"/>
        <end position="400"/>
    </location>
</feature>
<gene>
    <name evidence="7" type="ORF">JD844_005758</name>
</gene>
<evidence type="ECO:0000256" key="2">
    <source>
        <dbReference type="ARBA" id="ARBA00022525"/>
    </source>
</evidence>
<comment type="caution">
    <text evidence="7">The sequence shown here is derived from an EMBL/GenBank/DDBJ whole genome shotgun (WGS) entry which is preliminary data.</text>
</comment>
<keyword evidence="5" id="KW-0812">Transmembrane</keyword>
<feature type="region of interest" description="Disordered" evidence="4">
    <location>
        <begin position="582"/>
        <end position="619"/>
    </location>
</feature>
<feature type="domain" description="UPAR/Ly6" evidence="6">
    <location>
        <begin position="5"/>
        <end position="90"/>
    </location>
</feature>
<feature type="compositionally biased region" description="Basic and acidic residues" evidence="4">
    <location>
        <begin position="371"/>
        <end position="385"/>
    </location>
</feature>
<feature type="compositionally biased region" description="Polar residues" evidence="4">
    <location>
        <begin position="502"/>
        <end position="521"/>
    </location>
</feature>
<dbReference type="CDD" id="cd23558">
    <property type="entry name" value="TFP_LU_ECD_uPAR_rpt3"/>
    <property type="match status" value="1"/>
</dbReference>
<comment type="subcellular location">
    <subcellularLocation>
        <location evidence="1">Secreted</location>
    </subcellularLocation>
</comment>
<feature type="compositionally biased region" description="Polar residues" evidence="4">
    <location>
        <begin position="609"/>
        <end position="619"/>
    </location>
</feature>
<feature type="region of interest" description="Disordered" evidence="4">
    <location>
        <begin position="453"/>
        <end position="524"/>
    </location>
</feature>
<feature type="compositionally biased region" description="Polar residues" evidence="4">
    <location>
        <begin position="582"/>
        <end position="602"/>
    </location>
</feature>
<evidence type="ECO:0000256" key="1">
    <source>
        <dbReference type="ARBA" id="ARBA00004613"/>
    </source>
</evidence>
<dbReference type="PANTHER" id="PTHR20914:SF25">
    <property type="entry name" value="PHOSPHOLIPASE A2 INHIBITOR AND LY6_PLAUR DOMAIN-CONTAINING PROTEIN"/>
    <property type="match status" value="1"/>
</dbReference>
<feature type="region of interest" description="Disordered" evidence="4">
    <location>
        <begin position="300"/>
        <end position="319"/>
    </location>
</feature>
<feature type="compositionally biased region" description="Polar residues" evidence="4">
    <location>
        <begin position="415"/>
        <end position="433"/>
    </location>
</feature>
<reference evidence="7 8" key="1">
    <citation type="journal article" date="2022" name="Gigascience">
        <title>A chromosome-level genome assembly and annotation of the desert horned lizard, Phrynosoma platyrhinos, provides insight into chromosomal rearrangements among reptiles.</title>
        <authorList>
            <person name="Koochekian N."/>
            <person name="Ascanio A."/>
            <person name="Farleigh K."/>
            <person name="Card D.C."/>
            <person name="Schield D.R."/>
            <person name="Castoe T.A."/>
            <person name="Jezkova T."/>
        </authorList>
    </citation>
    <scope>NUCLEOTIDE SEQUENCE [LARGE SCALE GENOMIC DNA]</scope>
    <source>
        <strain evidence="7">NK-2021</strain>
    </source>
</reference>
<feature type="compositionally biased region" description="Acidic residues" evidence="4">
    <location>
        <begin position="473"/>
        <end position="488"/>
    </location>
</feature>
<feature type="domain" description="UPAR/Ly6" evidence="6">
    <location>
        <begin position="193"/>
        <end position="292"/>
    </location>
</feature>
<dbReference type="SUPFAM" id="SSF57302">
    <property type="entry name" value="Snake toxin-like"/>
    <property type="match status" value="3"/>
</dbReference>
<dbReference type="Pfam" id="PF00021">
    <property type="entry name" value="UPAR_LY6"/>
    <property type="match status" value="3"/>
</dbReference>
<organism evidence="7 8">
    <name type="scientific">Phrynosoma platyrhinos</name>
    <name type="common">Desert horned lizard</name>
    <dbReference type="NCBI Taxonomy" id="52577"/>
    <lineage>
        <taxon>Eukaryota</taxon>
        <taxon>Metazoa</taxon>
        <taxon>Chordata</taxon>
        <taxon>Craniata</taxon>
        <taxon>Vertebrata</taxon>
        <taxon>Euteleostomi</taxon>
        <taxon>Lepidosauria</taxon>
        <taxon>Squamata</taxon>
        <taxon>Bifurcata</taxon>
        <taxon>Unidentata</taxon>
        <taxon>Episquamata</taxon>
        <taxon>Toxicofera</taxon>
        <taxon>Iguania</taxon>
        <taxon>Phrynosomatidae</taxon>
        <taxon>Phrynosomatinae</taxon>
        <taxon>Phrynosoma</taxon>
    </lineage>
</organism>
<evidence type="ECO:0000259" key="6">
    <source>
        <dbReference type="SMART" id="SM00134"/>
    </source>
</evidence>
<keyword evidence="2" id="KW-0964">Secreted</keyword>
<evidence type="ECO:0000256" key="5">
    <source>
        <dbReference type="SAM" id="Phobius"/>
    </source>
</evidence>
<evidence type="ECO:0000256" key="4">
    <source>
        <dbReference type="SAM" id="MobiDB-lite"/>
    </source>
</evidence>
<keyword evidence="8" id="KW-1185">Reference proteome</keyword>